<reference evidence="7" key="1">
    <citation type="submission" date="2017-02" db="UniProtKB">
        <authorList>
            <consortium name="WormBaseParasite"/>
        </authorList>
    </citation>
    <scope>IDENTIFICATION</scope>
</reference>
<feature type="region of interest" description="Disordered" evidence="1">
    <location>
        <begin position="26"/>
        <end position="51"/>
    </location>
</feature>
<dbReference type="Pfam" id="PF10598">
    <property type="entry name" value="RRM_4"/>
    <property type="match status" value="1"/>
</dbReference>
<keyword evidence="2" id="KW-0812">Transmembrane</keyword>
<evidence type="ECO:0000313" key="6">
    <source>
        <dbReference type="Proteomes" id="UP000271162"/>
    </source>
</evidence>
<dbReference type="EMBL" id="UYSL01020692">
    <property type="protein sequence ID" value="VDL75776.1"/>
    <property type="molecule type" value="Genomic_DNA"/>
</dbReference>
<dbReference type="SUPFAM" id="SSF53098">
    <property type="entry name" value="Ribonuclease H-like"/>
    <property type="match status" value="1"/>
</dbReference>
<dbReference type="Proteomes" id="UP000271162">
    <property type="component" value="Unassembled WGS sequence"/>
</dbReference>
<dbReference type="PANTHER" id="PTHR11140">
    <property type="entry name" value="PRE-MRNA SPLICING FACTOR PRP8"/>
    <property type="match status" value="1"/>
</dbReference>
<dbReference type="InterPro" id="IPR019582">
    <property type="entry name" value="RRM_spliceosomal_PrP8"/>
</dbReference>
<feature type="signal peptide" evidence="3">
    <location>
        <begin position="1"/>
        <end position="19"/>
    </location>
</feature>
<dbReference type="InterPro" id="IPR012337">
    <property type="entry name" value="RNaseH-like_sf"/>
</dbReference>
<evidence type="ECO:0000256" key="2">
    <source>
        <dbReference type="SAM" id="Phobius"/>
    </source>
</evidence>
<dbReference type="PANTHER" id="PTHR11140:SF0">
    <property type="entry name" value="PRE-MRNA-PROCESSING-SPLICING FACTOR 8"/>
    <property type="match status" value="1"/>
</dbReference>
<dbReference type="GO" id="GO:0000244">
    <property type="term" value="P:spliceosomal tri-snRNP complex assembly"/>
    <property type="evidence" value="ECO:0007669"/>
    <property type="project" value="TreeGrafter"/>
</dbReference>
<keyword evidence="6" id="KW-1185">Reference proteome</keyword>
<dbReference type="GO" id="GO:0030620">
    <property type="term" value="F:U2 snRNA binding"/>
    <property type="evidence" value="ECO:0007669"/>
    <property type="project" value="TreeGrafter"/>
</dbReference>
<name>A0A0N4Y7P2_NIPBR</name>
<dbReference type="GO" id="GO:0071013">
    <property type="term" value="C:catalytic step 2 spliceosome"/>
    <property type="evidence" value="ECO:0007669"/>
    <property type="project" value="TreeGrafter"/>
</dbReference>
<keyword evidence="2" id="KW-0472">Membrane</keyword>
<dbReference type="GO" id="GO:0097157">
    <property type="term" value="F:pre-mRNA intronic binding"/>
    <property type="evidence" value="ECO:0007669"/>
    <property type="project" value="TreeGrafter"/>
</dbReference>
<dbReference type="GO" id="GO:0017070">
    <property type="term" value="F:U6 snRNA binding"/>
    <property type="evidence" value="ECO:0007669"/>
    <property type="project" value="TreeGrafter"/>
</dbReference>
<organism evidence="7">
    <name type="scientific">Nippostrongylus brasiliensis</name>
    <name type="common">Rat hookworm</name>
    <dbReference type="NCBI Taxonomy" id="27835"/>
    <lineage>
        <taxon>Eukaryota</taxon>
        <taxon>Metazoa</taxon>
        <taxon>Ecdysozoa</taxon>
        <taxon>Nematoda</taxon>
        <taxon>Chromadorea</taxon>
        <taxon>Rhabditida</taxon>
        <taxon>Rhabditina</taxon>
        <taxon>Rhabditomorpha</taxon>
        <taxon>Strongyloidea</taxon>
        <taxon>Heligmosomidae</taxon>
        <taxon>Nippostrongylus</taxon>
    </lineage>
</organism>
<dbReference type="STRING" id="27835.A0A0N4Y7P2"/>
<evidence type="ECO:0000256" key="3">
    <source>
        <dbReference type="SAM" id="SignalP"/>
    </source>
</evidence>
<dbReference type="GO" id="GO:0030623">
    <property type="term" value="F:U5 snRNA binding"/>
    <property type="evidence" value="ECO:0007669"/>
    <property type="project" value="TreeGrafter"/>
</dbReference>
<dbReference type="AlphaFoldDB" id="A0A0N4Y7P2"/>
<feature type="transmembrane region" description="Helical" evidence="2">
    <location>
        <begin position="261"/>
        <end position="282"/>
    </location>
</feature>
<feature type="transmembrane region" description="Helical" evidence="2">
    <location>
        <begin position="227"/>
        <end position="249"/>
    </location>
</feature>
<gene>
    <name evidence="5" type="ORF">NBR_LOCUS12187</name>
</gene>
<proteinExistence type="predicted"/>
<evidence type="ECO:0000313" key="7">
    <source>
        <dbReference type="WBParaSite" id="NBR_0001218601-mRNA-1"/>
    </source>
</evidence>
<evidence type="ECO:0000259" key="4">
    <source>
        <dbReference type="Pfam" id="PF10598"/>
    </source>
</evidence>
<dbReference type="WBParaSite" id="NBR_0001218601-mRNA-1">
    <property type="protein sequence ID" value="NBR_0001218601-mRNA-1"/>
    <property type="gene ID" value="NBR_0001218601"/>
</dbReference>
<reference evidence="5 6" key="2">
    <citation type="submission" date="2018-11" db="EMBL/GenBank/DDBJ databases">
        <authorList>
            <consortium name="Pathogen Informatics"/>
        </authorList>
    </citation>
    <scope>NUCLEOTIDE SEQUENCE [LARGE SCALE GENOMIC DNA]</scope>
</reference>
<protein>
    <submittedName>
        <fullName evidence="7">Splicing factor Prp8, putative (inferred by orthology to a S. mansoni protein)</fullName>
    </submittedName>
</protein>
<keyword evidence="2" id="KW-1133">Transmembrane helix</keyword>
<dbReference type="GO" id="GO:0005682">
    <property type="term" value="C:U5 snRNP"/>
    <property type="evidence" value="ECO:0007669"/>
    <property type="project" value="TreeGrafter"/>
</dbReference>
<dbReference type="GO" id="GO:0030619">
    <property type="term" value="F:U1 snRNA binding"/>
    <property type="evidence" value="ECO:0007669"/>
    <property type="project" value="TreeGrafter"/>
</dbReference>
<feature type="domain" description="RNA recognition motif spliceosomal PrP8" evidence="4">
    <location>
        <begin position="92"/>
        <end position="182"/>
    </location>
</feature>
<dbReference type="InterPro" id="IPR027652">
    <property type="entry name" value="PRP8"/>
</dbReference>
<accession>A0A0N4Y7P2</accession>
<evidence type="ECO:0000313" key="5">
    <source>
        <dbReference type="EMBL" id="VDL75776.1"/>
    </source>
</evidence>
<feature type="chain" id="PRO_5043125341" evidence="3">
    <location>
        <begin position="20"/>
        <end position="294"/>
    </location>
</feature>
<sequence length="294" mass="33163">MMLIRRLLLKFLLTDRVFKIKLSSNGAGTSQGGLQREKSSKSVSEGGAGDTEPPPLLVYKWCQGINNLQDVWETGEGECNVMMEAKLEKVAENMDLTLLNRLLRLIVDHNIADYMSSKNNVLINYKDMNHTNSFGIIRGLQFASFIVQYYGLVLDLLILGLRRDSEIAGPPQCPNEFLTFQDIATETVHPIRLYCRYIDKIWIMFSWRHIKGFLGDRTPPIADVMPTFSTVIFLLFALMATLFTLLVFGSTPGISHTMAHLAIGGVLFLLVVSHIISTDHVFQILSHRLQKYAP</sequence>
<evidence type="ECO:0000256" key="1">
    <source>
        <dbReference type="SAM" id="MobiDB-lite"/>
    </source>
</evidence>
<keyword evidence="3" id="KW-0732">Signal</keyword>